<organism evidence="2 3">
    <name type="scientific">Methanospirillum stamsii</name>
    <dbReference type="NCBI Taxonomy" id="1277351"/>
    <lineage>
        <taxon>Archaea</taxon>
        <taxon>Methanobacteriati</taxon>
        <taxon>Methanobacteriota</taxon>
        <taxon>Stenosarchaea group</taxon>
        <taxon>Methanomicrobia</taxon>
        <taxon>Methanomicrobiales</taxon>
        <taxon>Methanospirillaceae</taxon>
        <taxon>Methanospirillum</taxon>
    </lineage>
</organism>
<proteinExistence type="predicted"/>
<dbReference type="GeneID" id="97608944"/>
<dbReference type="FunFam" id="2.60.40.10:FF:000270">
    <property type="entry name" value="Cell surface protein"/>
    <property type="match status" value="5"/>
</dbReference>
<feature type="domain" description="PKD" evidence="1">
    <location>
        <begin position="513"/>
        <end position="619"/>
    </location>
</feature>
<dbReference type="RefSeq" id="WP_109941829.1">
    <property type="nucleotide sequence ID" value="NZ_CP176366.1"/>
</dbReference>
<keyword evidence="3" id="KW-1185">Reference proteome</keyword>
<dbReference type="EMBL" id="QGMZ01000038">
    <property type="protein sequence ID" value="PWR71092.1"/>
    <property type="molecule type" value="Genomic_DNA"/>
</dbReference>
<name>A0A2V2MSU4_9EURY</name>
<protein>
    <recommendedName>
        <fullName evidence="1">PKD domain-containing protein</fullName>
    </recommendedName>
</protein>
<feature type="domain" description="PKD" evidence="1">
    <location>
        <begin position="48"/>
        <end position="119"/>
    </location>
</feature>
<dbReference type="Pfam" id="PF18911">
    <property type="entry name" value="PKD_4"/>
    <property type="match status" value="5"/>
</dbReference>
<comment type="caution">
    <text evidence="2">The sequence shown here is derived from an EMBL/GenBank/DDBJ whole genome shotgun (WGS) entry which is preliminary data.</text>
</comment>
<dbReference type="InterPro" id="IPR022409">
    <property type="entry name" value="PKD/Chitinase_dom"/>
</dbReference>
<dbReference type="SUPFAM" id="SSF49299">
    <property type="entry name" value="PKD domain"/>
    <property type="match status" value="10"/>
</dbReference>
<feature type="domain" description="PKD" evidence="1">
    <location>
        <begin position="407"/>
        <end position="513"/>
    </location>
</feature>
<dbReference type="Gene3D" id="2.60.40.10">
    <property type="entry name" value="Immunoglobulins"/>
    <property type="match status" value="10"/>
</dbReference>
<feature type="domain" description="PKD" evidence="1">
    <location>
        <begin position="619"/>
        <end position="702"/>
    </location>
</feature>
<reference evidence="2 3" key="1">
    <citation type="submission" date="2018-05" db="EMBL/GenBank/DDBJ databases">
        <title>Draft genome of Methanospirillum stamsii Pt1.</title>
        <authorList>
            <person name="Dueholm M.S."/>
            <person name="Nielsen P.H."/>
            <person name="Bakmann L.F."/>
            <person name="Otzen D.E."/>
        </authorList>
    </citation>
    <scope>NUCLEOTIDE SEQUENCE [LARGE SCALE GENOMIC DNA]</scope>
    <source>
        <strain evidence="2 3">Pt1</strain>
    </source>
</reference>
<feature type="domain" description="PKD" evidence="1">
    <location>
        <begin position="134"/>
        <end position="204"/>
    </location>
</feature>
<feature type="domain" description="PKD" evidence="1">
    <location>
        <begin position="301"/>
        <end position="407"/>
    </location>
</feature>
<sequence>MTKIVYTLALFLMLILAASGVVSAGGLEQAVTNGAGEAICDGPGGACIIADFIGSPTDGVAPLKVQFLDSSTGYPAMWTWDFGDGTTEAGPANPVHIYEEPGIYTVTLTATSISGASSTKIRQEYIIVRDKNALVADFLANPTYGKAPLLVQFTDCSKGAVKEWKWDFGDGGTAYEQNPTHVYQKPGKYTVTLTVSSPTAGTSTKVKEKYIIVEGTCVIEARFNAEPSSGEVPLTVRFTDLSTGGPTMWAWDFGDGTTDMVANPVHTYTSPGTYQVRLTASSQTCESGISETTIRVTPKAIKADFLAEPRTGEAPLTVQFTDLSTGNPTMWNWDFGDGNIIPASENESEVGMDCHGGKCPPPQNNVANPRHTYRYPGTYAVTLTASNQYTSDTVTKTEYVTVSPKAIVADFSAVPRTGEAPLTVQFTDLSIGNPTMWNWDFGDGNIIPASENESEVDMDCHGGICPPPQNNVANPRHTYRYPGTYAVTLTASNQYTSDTVTKTEFVTVSPKAIVADFSADPRTGEAPLTVQFTDLSIGNPTMWNWDFGDGNIIPASENESEVDMDCHGGICPPPQNNLANPRHTYRYPGTYAVTLTASNQYTSDTVTKTEFVTVSPKAIVADFSADPRVGNAPLSVRFTDLSTGNPTMWAWDFGDGSTDMVANPTHLYTVPGTYSVTLTASNQYTSDTVTKTQLVTVNDASIDADFIGTPTTGYAPLTVQFTDLSTGNPTMWNWDFGDGNIIPASENESDVDTNCVGGTCPPPQNNVANPKHTYRYPGTYTVTLTVSNQYGTTDTETKQAYITVSAKAIIADFDGNPKSGCAPLTVQFTDMSSDSPTMWNWDFGDGNIVPASENDSEVQTECKGGKCPPPYSWGNPKHTYTVPGTYTVTLTASNQFGATGTVTKQNFITVESCPPVKADFNAVPRTGEAPLTVTFTDLSTGNPTMWNWNFGDGSTDMVANPVHTYTKEGKYTVTLTASSKYGSDTISKSEFITVATPYDDNIPISGGWNFISVPKKLAPGFDTASIFNCVDSAGHSMFQYNTGEHLWYVMDPTTPVKPLEGFWIYSQGTSSVPLKYDKNPVQTPPTAYLKKGWNGIGFTGKTPIEAKFTLLSVQDKWVNCAGFNAPAQQYDPMIIKGSNDATLMYPYRGYWLYMTSDGVLAANAA</sequence>
<dbReference type="AlphaFoldDB" id="A0A2V2MSU4"/>
<dbReference type="Proteomes" id="UP000245934">
    <property type="component" value="Unassembled WGS sequence"/>
</dbReference>
<feature type="domain" description="PKD" evidence="1">
    <location>
        <begin position="219"/>
        <end position="282"/>
    </location>
</feature>
<dbReference type="CDD" id="cd00146">
    <property type="entry name" value="PKD"/>
    <property type="match status" value="10"/>
</dbReference>
<evidence type="ECO:0000313" key="3">
    <source>
        <dbReference type="Proteomes" id="UP000245934"/>
    </source>
</evidence>
<gene>
    <name evidence="2" type="ORF">DLD82_14440</name>
</gene>
<dbReference type="PANTHER" id="PTHR36842">
    <property type="entry name" value="PROTEIN TOLB HOMOLOG"/>
    <property type="match status" value="1"/>
</dbReference>
<accession>A0A2V2MSU4</accession>
<dbReference type="InterPro" id="IPR035986">
    <property type="entry name" value="PKD_dom_sf"/>
</dbReference>
<dbReference type="InterPro" id="IPR000601">
    <property type="entry name" value="PKD_dom"/>
</dbReference>
<feature type="domain" description="PKD" evidence="1">
    <location>
        <begin position="916"/>
        <end position="994"/>
    </location>
</feature>
<dbReference type="InterPro" id="IPR013783">
    <property type="entry name" value="Ig-like_fold"/>
</dbReference>
<dbReference type="Pfam" id="PF00801">
    <property type="entry name" value="PKD"/>
    <property type="match status" value="5"/>
</dbReference>
<dbReference type="PANTHER" id="PTHR36842:SF1">
    <property type="entry name" value="PROTEIN TOLB"/>
    <property type="match status" value="1"/>
</dbReference>
<feature type="domain" description="PKD" evidence="1">
    <location>
        <begin position="809"/>
        <end position="911"/>
    </location>
</feature>
<evidence type="ECO:0000313" key="2">
    <source>
        <dbReference type="EMBL" id="PWR71092.1"/>
    </source>
</evidence>
<feature type="domain" description="PKD" evidence="1">
    <location>
        <begin position="702"/>
        <end position="809"/>
    </location>
</feature>
<evidence type="ECO:0000259" key="1">
    <source>
        <dbReference type="PROSITE" id="PS50093"/>
    </source>
</evidence>
<dbReference type="SMART" id="SM00089">
    <property type="entry name" value="PKD"/>
    <property type="match status" value="10"/>
</dbReference>
<dbReference type="PROSITE" id="PS50093">
    <property type="entry name" value="PKD"/>
    <property type="match status" value="10"/>
</dbReference>